<accession>A0A931NEB6</accession>
<dbReference type="Gene3D" id="3.40.50.150">
    <property type="entry name" value="Vaccinia Virus protein VP39"/>
    <property type="match status" value="1"/>
</dbReference>
<dbReference type="InterPro" id="IPR029063">
    <property type="entry name" value="SAM-dependent_MTases_sf"/>
</dbReference>
<dbReference type="RefSeq" id="WP_198101116.1">
    <property type="nucleotide sequence ID" value="NZ_JAEDAL010000005.1"/>
</dbReference>
<dbReference type="Pfam" id="PF01135">
    <property type="entry name" value="PCMT"/>
    <property type="match status" value="1"/>
</dbReference>
<dbReference type="GO" id="GO:0004719">
    <property type="term" value="F:protein-L-isoaspartate (D-aspartate) O-methyltransferase activity"/>
    <property type="evidence" value="ECO:0007669"/>
    <property type="project" value="InterPro"/>
</dbReference>
<comment type="caution">
    <text evidence="4">The sequence shown here is derived from an EMBL/GenBank/DDBJ whole genome shotgun (WGS) entry which is preliminary data.</text>
</comment>
<dbReference type="SUPFAM" id="SSF53335">
    <property type="entry name" value="S-adenosyl-L-methionine-dependent methyltransferases"/>
    <property type="match status" value="1"/>
</dbReference>
<protein>
    <recommendedName>
        <fullName evidence="2">Protein-L-isoaspartate O-methyltransferase</fullName>
    </recommendedName>
    <alternativeName>
        <fullName evidence="3">Protein L-isoaspartyl methyltransferase</fullName>
    </alternativeName>
</protein>
<dbReference type="PANTHER" id="PTHR11579">
    <property type="entry name" value="PROTEIN-L-ISOASPARTATE O-METHYLTRANSFERASE"/>
    <property type="match status" value="1"/>
</dbReference>
<evidence type="ECO:0000256" key="2">
    <source>
        <dbReference type="ARBA" id="ARBA00013346"/>
    </source>
</evidence>
<reference evidence="4" key="1">
    <citation type="submission" date="2020-12" db="EMBL/GenBank/DDBJ databases">
        <title>The genome sequence of Inhella sp. 4Y17.</title>
        <authorList>
            <person name="Liu Y."/>
        </authorList>
    </citation>
    <scope>NUCLEOTIDE SEQUENCE</scope>
    <source>
        <strain evidence="4">4Y10</strain>
    </source>
</reference>
<dbReference type="AlphaFoldDB" id="A0A931NEB6"/>
<evidence type="ECO:0000256" key="3">
    <source>
        <dbReference type="ARBA" id="ARBA00030757"/>
    </source>
</evidence>
<dbReference type="GO" id="GO:0005737">
    <property type="term" value="C:cytoplasm"/>
    <property type="evidence" value="ECO:0007669"/>
    <property type="project" value="TreeGrafter"/>
</dbReference>
<evidence type="ECO:0000256" key="1">
    <source>
        <dbReference type="ARBA" id="ARBA00005369"/>
    </source>
</evidence>
<organism evidence="4 5">
    <name type="scientific">Inhella gelatinilytica</name>
    <dbReference type="NCBI Taxonomy" id="2795030"/>
    <lineage>
        <taxon>Bacteria</taxon>
        <taxon>Pseudomonadati</taxon>
        <taxon>Pseudomonadota</taxon>
        <taxon>Betaproteobacteria</taxon>
        <taxon>Burkholderiales</taxon>
        <taxon>Sphaerotilaceae</taxon>
        <taxon>Inhella</taxon>
    </lineage>
</organism>
<dbReference type="Proteomes" id="UP000620139">
    <property type="component" value="Unassembled WGS sequence"/>
</dbReference>
<sequence length="217" mass="24011">MNVEQARFNMIEQQIRPWDVLDASVLQLLSLVRREDFVPASLRALAFMDTELPLGGGRLALAPRVEARLLQELRVQPTDRVLELGTGTGYLTALLAHQAKEVLSLEPSTELAEAARARLRRLGLSRVEVRVAEGLDAGCPSEGPFDAIVATGSLALLPETLKAQVREGGRILLVEGHEPMMRAVLWQRQGDQWSRSERFDIVLPRLAGTTPKPEFAF</sequence>
<proteinExistence type="inferred from homology"/>
<dbReference type="CDD" id="cd02440">
    <property type="entry name" value="AdoMet_MTases"/>
    <property type="match status" value="1"/>
</dbReference>
<dbReference type="PANTHER" id="PTHR11579:SF18">
    <property type="entry name" value="PROTEIN-L-ISOASPARTATE O-METHYLTRANSFERASE"/>
    <property type="match status" value="1"/>
</dbReference>
<comment type="similarity">
    <text evidence="1">Belongs to the methyltransferase superfamily. L-isoaspartyl/D-aspartyl protein methyltransferase family.</text>
</comment>
<dbReference type="InterPro" id="IPR000682">
    <property type="entry name" value="PCMT"/>
</dbReference>
<gene>
    <name evidence="4" type="ORF">I7X43_11690</name>
</gene>
<name>A0A931NEB6_9BURK</name>
<keyword evidence="5" id="KW-1185">Reference proteome</keyword>
<evidence type="ECO:0000313" key="4">
    <source>
        <dbReference type="EMBL" id="MBH9553504.1"/>
    </source>
</evidence>
<evidence type="ECO:0000313" key="5">
    <source>
        <dbReference type="Proteomes" id="UP000620139"/>
    </source>
</evidence>
<dbReference type="EMBL" id="JAEDAL010000005">
    <property type="protein sequence ID" value="MBH9553504.1"/>
    <property type="molecule type" value="Genomic_DNA"/>
</dbReference>